<dbReference type="PANTHER" id="PTHR43849:SF2">
    <property type="entry name" value="BLL3936 PROTEIN"/>
    <property type="match status" value="1"/>
</dbReference>
<feature type="domain" description="TRAP C4-dicarboxylate transport system permease DctM subunit" evidence="2">
    <location>
        <begin position="130"/>
        <end position="570"/>
    </location>
</feature>
<dbReference type="EMBL" id="UXAV01000031">
    <property type="protein sequence ID" value="VDC24668.1"/>
    <property type="molecule type" value="Genomic_DNA"/>
</dbReference>
<evidence type="ECO:0000313" key="4">
    <source>
        <dbReference type="Proteomes" id="UP000270468"/>
    </source>
</evidence>
<feature type="transmembrane region" description="Helical" evidence="1">
    <location>
        <begin position="419"/>
        <end position="444"/>
    </location>
</feature>
<feature type="transmembrane region" description="Helical" evidence="1">
    <location>
        <begin position="143"/>
        <end position="164"/>
    </location>
</feature>
<dbReference type="InterPro" id="IPR011853">
    <property type="entry name" value="TRAP_DctM-Dct_fused"/>
</dbReference>
<dbReference type="InterPro" id="IPR010656">
    <property type="entry name" value="DctM"/>
</dbReference>
<feature type="transmembrane region" description="Helical" evidence="1">
    <location>
        <begin position="571"/>
        <end position="596"/>
    </location>
</feature>
<keyword evidence="1" id="KW-0472">Membrane</keyword>
<feature type="transmembrane region" description="Helical" evidence="1">
    <location>
        <begin position="88"/>
        <end position="106"/>
    </location>
</feature>
<dbReference type="Pfam" id="PF06808">
    <property type="entry name" value="DctM"/>
    <property type="match status" value="1"/>
</dbReference>
<feature type="transmembrane region" description="Helical" evidence="1">
    <location>
        <begin position="480"/>
        <end position="503"/>
    </location>
</feature>
<feature type="transmembrane region" description="Helical" evidence="1">
    <location>
        <begin position="59"/>
        <end position="76"/>
    </location>
</feature>
<dbReference type="AlphaFoldDB" id="A0A3P5WSJ0"/>
<feature type="transmembrane region" description="Helical" evidence="1">
    <location>
        <begin position="118"/>
        <end position="136"/>
    </location>
</feature>
<feature type="transmembrane region" description="Helical" evidence="1">
    <location>
        <begin position="29"/>
        <end position="47"/>
    </location>
</feature>
<feature type="transmembrane region" description="Helical" evidence="1">
    <location>
        <begin position="450"/>
        <end position="473"/>
    </location>
</feature>
<dbReference type="RefSeq" id="WP_124069492.1">
    <property type="nucleotide sequence ID" value="NZ_CBCRXF010000018.1"/>
</dbReference>
<feature type="transmembrane region" description="Helical" evidence="1">
    <location>
        <begin position="543"/>
        <end position="565"/>
    </location>
</feature>
<keyword evidence="4" id="KW-1185">Reference proteome</keyword>
<reference evidence="3 4" key="1">
    <citation type="submission" date="2018-11" db="EMBL/GenBank/DDBJ databases">
        <authorList>
            <person name="Criscuolo A."/>
        </authorList>
    </citation>
    <scope>NUCLEOTIDE SEQUENCE [LARGE SCALE GENOMIC DNA]</scope>
    <source>
        <strain evidence="3">ATB-66</strain>
    </source>
</reference>
<accession>A0A3P5WSJ0</accession>
<evidence type="ECO:0000259" key="2">
    <source>
        <dbReference type="Pfam" id="PF06808"/>
    </source>
</evidence>
<dbReference type="PANTHER" id="PTHR43849">
    <property type="entry name" value="BLL3936 PROTEIN"/>
    <property type="match status" value="1"/>
</dbReference>
<organism evidence="3 4">
    <name type="scientific">Filibacter tadaridae</name>
    <dbReference type="NCBI Taxonomy" id="2483811"/>
    <lineage>
        <taxon>Bacteria</taxon>
        <taxon>Bacillati</taxon>
        <taxon>Bacillota</taxon>
        <taxon>Bacilli</taxon>
        <taxon>Bacillales</taxon>
        <taxon>Caryophanaceae</taxon>
        <taxon>Filibacter</taxon>
    </lineage>
</organism>
<dbReference type="OrthoDB" id="9759894at2"/>
<feature type="transmembrane region" description="Helical" evidence="1">
    <location>
        <begin position="357"/>
        <end position="376"/>
    </location>
</feature>
<evidence type="ECO:0000313" key="3">
    <source>
        <dbReference type="EMBL" id="VDC24668.1"/>
    </source>
</evidence>
<feature type="transmembrane region" description="Helical" evidence="1">
    <location>
        <begin position="382"/>
        <end position="398"/>
    </location>
</feature>
<sequence length="651" mass="70168">MKKQKVVDAQDILEKYDKENQFRTEIGKWAWVITFLGVSLTIFHLYTGYFGVLPSQKQGAVHLGTALGIVFLLYPARKAWRKTQKTVPWYDIVLAFTAMYVTYHKIFFFESILQSRISGYSTLDMIISLLGIALVLEATRRTVGLPIVIVASTAILYAVFGNYIPTHILSHPGFSVDRIVTNLWYQESGVFGTPIQISAKFIFLFLFFGVLLVNTPIGKFFNDLAFSLTGKYTGGTAKAAVVASALQGTVSGSSVGNTVATGSFTIPMMKKAGFKPEFSAATEAAASTGGQVMPPMMGAAAFIMMEYLGVNYSTIMLAAFIPAILYFTGIFIGTHFEAKRLKIFGLPKAELPIFRRIIIRNGYMLTPLFVIIGTIMTGSTPQRAALYGILAAFLVSLVRKDSRMNFKKIIYVLEQGGRVALPVIAAVATAGIIAGVVSMTGLGAKFASGIIALSSGHLILALIFTMIACIILGMGLPTTANYVVTATIAAPALINEFGVAPIAAHMFVFYFGIVADITPPVCLAAYAGAGIAKANPFKTGVTAVKLAIAAFIIPFVFIYNPILLFVNATPIMLILGVATALLGMIGVSSAVIGYFVRNSKMWERIILFGAGLMLIIPEPLTSGIGIVLLALIWFIQKKRPDGDKNTTMLVV</sequence>
<dbReference type="Pfam" id="PF11874">
    <property type="entry name" value="DUF3394"/>
    <property type="match status" value="1"/>
</dbReference>
<evidence type="ECO:0000256" key="1">
    <source>
        <dbReference type="SAM" id="Phobius"/>
    </source>
</evidence>
<keyword evidence="1" id="KW-0812">Transmembrane</keyword>
<gene>
    <name evidence="3" type="ORF">FILTAD_01063</name>
</gene>
<dbReference type="Proteomes" id="UP000270468">
    <property type="component" value="Unassembled WGS sequence"/>
</dbReference>
<dbReference type="InterPro" id="IPR021814">
    <property type="entry name" value="DUF3394"/>
</dbReference>
<feature type="transmembrane region" description="Helical" evidence="1">
    <location>
        <begin position="195"/>
        <end position="213"/>
    </location>
</feature>
<protein>
    <submittedName>
        <fullName evidence="3">DctM-like transporters</fullName>
    </submittedName>
</protein>
<feature type="transmembrane region" description="Helical" evidence="1">
    <location>
        <begin position="509"/>
        <end position="531"/>
    </location>
</feature>
<feature type="transmembrane region" description="Helical" evidence="1">
    <location>
        <begin position="315"/>
        <end position="336"/>
    </location>
</feature>
<proteinExistence type="predicted"/>
<keyword evidence="1" id="KW-1133">Transmembrane helix</keyword>
<feature type="transmembrane region" description="Helical" evidence="1">
    <location>
        <begin position="605"/>
        <end position="635"/>
    </location>
</feature>
<dbReference type="NCBIfam" id="TIGR02123">
    <property type="entry name" value="TRAP_fused"/>
    <property type="match status" value="1"/>
</dbReference>
<name>A0A3P5WSJ0_9BACL</name>